<feature type="transmembrane region" description="Helical" evidence="10">
    <location>
        <begin position="198"/>
        <end position="216"/>
    </location>
</feature>
<dbReference type="InterPro" id="IPR005074">
    <property type="entry name" value="Peptidase_C39"/>
</dbReference>
<dbReference type="InterPro" id="IPR017871">
    <property type="entry name" value="ABC_transporter-like_CS"/>
</dbReference>
<organism evidence="14 15">
    <name type="scientific">Hydrobacter penzbergensis</name>
    <dbReference type="NCBI Taxonomy" id="1235997"/>
    <lineage>
        <taxon>Bacteria</taxon>
        <taxon>Pseudomonadati</taxon>
        <taxon>Bacteroidota</taxon>
        <taxon>Chitinophagia</taxon>
        <taxon>Chitinophagales</taxon>
        <taxon>Chitinophagaceae</taxon>
        <taxon>Hydrobacter</taxon>
    </lineage>
</organism>
<dbReference type="Proteomes" id="UP000198711">
    <property type="component" value="Unassembled WGS sequence"/>
</dbReference>
<dbReference type="PROSITE" id="PS50929">
    <property type="entry name" value="ABC_TM1F"/>
    <property type="match status" value="1"/>
</dbReference>
<dbReference type="Gene3D" id="3.90.70.10">
    <property type="entry name" value="Cysteine proteinases"/>
    <property type="match status" value="1"/>
</dbReference>
<dbReference type="FunFam" id="3.40.50.300:FF:000299">
    <property type="entry name" value="ABC transporter ATP-binding protein/permease"/>
    <property type="match status" value="1"/>
</dbReference>
<evidence type="ECO:0000256" key="9">
    <source>
        <dbReference type="ARBA" id="ARBA00023136"/>
    </source>
</evidence>
<dbReference type="GO" id="GO:0005524">
    <property type="term" value="F:ATP binding"/>
    <property type="evidence" value="ECO:0007669"/>
    <property type="project" value="UniProtKB-KW"/>
</dbReference>
<dbReference type="InterPro" id="IPR039421">
    <property type="entry name" value="Type_1_exporter"/>
</dbReference>
<dbReference type="InterPro" id="IPR036640">
    <property type="entry name" value="ABC1_TM_sf"/>
</dbReference>
<evidence type="ECO:0000256" key="8">
    <source>
        <dbReference type="ARBA" id="ARBA00022989"/>
    </source>
</evidence>
<dbReference type="PANTHER" id="PTHR43394:SF1">
    <property type="entry name" value="ATP-BINDING CASSETTE SUB-FAMILY B MEMBER 10, MITOCHONDRIAL"/>
    <property type="match status" value="1"/>
</dbReference>
<evidence type="ECO:0000259" key="11">
    <source>
        <dbReference type="PROSITE" id="PS50893"/>
    </source>
</evidence>
<dbReference type="Gene3D" id="3.40.50.300">
    <property type="entry name" value="P-loop containing nucleotide triphosphate hydrolases"/>
    <property type="match status" value="1"/>
</dbReference>
<evidence type="ECO:0000256" key="3">
    <source>
        <dbReference type="ARBA" id="ARBA00022475"/>
    </source>
</evidence>
<sequence length="766" mass="86831">MFLQSVNHKFITNKLMHVFNRFTVHRQANVMDCGPASLRMIAKYYGRSYSAEGIRLTAGFGKEGVSLLGISEAGENIGFRTRGVQISFKQLREDALLPCILHWNQNHFVVLPYLPSRWRKRSKITIADPARGLFTLTEEEFLAQWISNKNANGESIGTALLLEPTAKFYEHPDGKETKLSWGLVFQYLKNSKWGLTQVFLALFATSLFQLIFPFLTQSIVDTGINTRNLQFISIVLIAQLMLVFSRTVINFIRSRLLLGISINVNFSLLSDFWIKLTRLPISYFDNYHTGDTLQRLGDTKSVESFLTGSAVNTLFLSFNFVAFSAVLILYNFQLFLIFTLGSISYFLWIRLFLRIRRKINYQTFHLAAKENTVSLQLVQGMQELKLNSAEHLKRWEWENVQASLFKLNLKNLSFSQLQEAGALFINEGKNLVITFMVAQMVVQGQLTLGAMLAVQYIIGQLNSPIEQFVGFIQHAQDAKISLERLNEIHQMKEEENSHSNEAAYLQHLPEHKSIFFSNFSFTYPGVGNDPVLKNVNISIPEGKTTAIVGVSGSGKTTLLKLLLKFYEQYEGDIIIGTKNTENTDGPELKFKYISPSYWRKQCGAVLQDGYIFNDSIARNIAVGYDQPDFSRLVSACKTANILSFIESLPNGFNTKLGTDGKGISQGQKQRLLIARAVYKDPEYLFFDEATNSLDANNEKAIVENLQEFFKGRTVVVVAHRLSTVKTADKIIVLHEGKIAEEGTHNELSNIRGRYYELVKNQLELGN</sequence>
<protein>
    <submittedName>
        <fullName evidence="14">ATP-binding cassette, subfamily B</fullName>
    </submittedName>
</protein>
<feature type="domain" description="ABC transporter" evidence="11">
    <location>
        <begin position="514"/>
        <end position="760"/>
    </location>
</feature>
<reference evidence="14 15" key="1">
    <citation type="submission" date="2016-10" db="EMBL/GenBank/DDBJ databases">
        <authorList>
            <person name="Varghese N."/>
            <person name="Submissions S."/>
        </authorList>
    </citation>
    <scope>NUCLEOTIDE SEQUENCE [LARGE SCALE GENOMIC DNA]</scope>
    <source>
        <strain evidence="14 15">DSM 25353</strain>
    </source>
</reference>
<feature type="domain" description="ABC transmembrane type-1" evidence="12">
    <location>
        <begin position="198"/>
        <end position="477"/>
    </location>
</feature>
<accession>A0A8X8LEI5</accession>
<evidence type="ECO:0000313" key="15">
    <source>
        <dbReference type="Proteomes" id="UP000198711"/>
    </source>
</evidence>
<keyword evidence="15" id="KW-1185">Reference proteome</keyword>
<proteinExistence type="predicted"/>
<keyword evidence="9 10" id="KW-0472">Membrane</keyword>
<keyword evidence="4 10" id="KW-0812">Transmembrane</keyword>
<name>A0A8X8LEI5_9BACT</name>
<keyword evidence="8 10" id="KW-1133">Transmembrane helix</keyword>
<comment type="subcellular location">
    <subcellularLocation>
        <location evidence="1">Cell membrane</location>
        <topology evidence="1">Multi-pass membrane protein</topology>
    </subcellularLocation>
</comment>
<dbReference type="Pfam" id="PF00005">
    <property type="entry name" value="ABC_tran"/>
    <property type="match status" value="1"/>
</dbReference>
<comment type="caution">
    <text evidence="14">The sequence shown here is derived from an EMBL/GenBank/DDBJ whole genome shotgun (WGS) entry which is preliminary data.</text>
</comment>
<feature type="transmembrane region" description="Helical" evidence="10">
    <location>
        <begin position="228"/>
        <end position="249"/>
    </location>
</feature>
<keyword evidence="5" id="KW-0547">Nucleotide-binding</keyword>
<dbReference type="CDD" id="cd18571">
    <property type="entry name" value="ABC_6TM_peptidase_like"/>
    <property type="match status" value="1"/>
</dbReference>
<gene>
    <name evidence="14" type="ORF">SAMN05444410_11244</name>
</gene>
<dbReference type="GO" id="GO:0008233">
    <property type="term" value="F:peptidase activity"/>
    <property type="evidence" value="ECO:0007669"/>
    <property type="project" value="InterPro"/>
</dbReference>
<keyword evidence="3" id="KW-1003">Cell membrane</keyword>
<dbReference type="EMBL" id="FNNO01000012">
    <property type="protein sequence ID" value="SDX27069.1"/>
    <property type="molecule type" value="Genomic_DNA"/>
</dbReference>
<keyword evidence="2" id="KW-0813">Transport</keyword>
<dbReference type="InterPro" id="IPR003593">
    <property type="entry name" value="AAA+_ATPase"/>
</dbReference>
<dbReference type="GO" id="GO:0016887">
    <property type="term" value="F:ATP hydrolysis activity"/>
    <property type="evidence" value="ECO:0007669"/>
    <property type="project" value="InterPro"/>
</dbReference>
<dbReference type="AlphaFoldDB" id="A0A8X8LEI5"/>
<dbReference type="GO" id="GO:0006508">
    <property type="term" value="P:proteolysis"/>
    <property type="evidence" value="ECO:0007669"/>
    <property type="project" value="InterPro"/>
</dbReference>
<dbReference type="PROSITE" id="PS50893">
    <property type="entry name" value="ABC_TRANSPORTER_2"/>
    <property type="match status" value="1"/>
</dbReference>
<dbReference type="GO" id="GO:0015421">
    <property type="term" value="F:ABC-type oligopeptide transporter activity"/>
    <property type="evidence" value="ECO:0007669"/>
    <property type="project" value="TreeGrafter"/>
</dbReference>
<dbReference type="GO" id="GO:0005886">
    <property type="term" value="C:plasma membrane"/>
    <property type="evidence" value="ECO:0007669"/>
    <property type="project" value="UniProtKB-SubCell"/>
</dbReference>
<dbReference type="SMART" id="SM00382">
    <property type="entry name" value="AAA"/>
    <property type="match status" value="1"/>
</dbReference>
<evidence type="ECO:0000256" key="4">
    <source>
        <dbReference type="ARBA" id="ARBA00022692"/>
    </source>
</evidence>
<evidence type="ECO:0000256" key="2">
    <source>
        <dbReference type="ARBA" id="ARBA00022448"/>
    </source>
</evidence>
<dbReference type="CDD" id="cd02418">
    <property type="entry name" value="Peptidase_C39B"/>
    <property type="match status" value="1"/>
</dbReference>
<dbReference type="Gene3D" id="1.20.1560.10">
    <property type="entry name" value="ABC transporter type 1, transmembrane domain"/>
    <property type="match status" value="1"/>
</dbReference>
<evidence type="ECO:0000256" key="1">
    <source>
        <dbReference type="ARBA" id="ARBA00004651"/>
    </source>
</evidence>
<dbReference type="Pfam" id="PF00664">
    <property type="entry name" value="ABC_membrane"/>
    <property type="match status" value="1"/>
</dbReference>
<dbReference type="SUPFAM" id="SSF52540">
    <property type="entry name" value="P-loop containing nucleoside triphosphate hydrolases"/>
    <property type="match status" value="1"/>
</dbReference>
<evidence type="ECO:0000256" key="5">
    <source>
        <dbReference type="ARBA" id="ARBA00022741"/>
    </source>
</evidence>
<evidence type="ECO:0000313" key="14">
    <source>
        <dbReference type="EMBL" id="SDX27069.1"/>
    </source>
</evidence>
<dbReference type="InterPro" id="IPR003439">
    <property type="entry name" value="ABC_transporter-like_ATP-bd"/>
</dbReference>
<feature type="domain" description="Peptidase C39" evidence="13">
    <location>
        <begin position="27"/>
        <end position="152"/>
    </location>
</feature>
<dbReference type="PROSITE" id="PS50990">
    <property type="entry name" value="PEPTIDASE_C39"/>
    <property type="match status" value="1"/>
</dbReference>
<dbReference type="Pfam" id="PF03412">
    <property type="entry name" value="Peptidase_C39"/>
    <property type="match status" value="1"/>
</dbReference>
<dbReference type="PROSITE" id="PS00211">
    <property type="entry name" value="ABC_TRANSPORTER_1"/>
    <property type="match status" value="1"/>
</dbReference>
<evidence type="ECO:0000256" key="10">
    <source>
        <dbReference type="SAM" id="Phobius"/>
    </source>
</evidence>
<dbReference type="SUPFAM" id="SSF90123">
    <property type="entry name" value="ABC transporter transmembrane region"/>
    <property type="match status" value="1"/>
</dbReference>
<evidence type="ECO:0000256" key="6">
    <source>
        <dbReference type="ARBA" id="ARBA00022801"/>
    </source>
</evidence>
<keyword evidence="7 14" id="KW-0067">ATP-binding</keyword>
<evidence type="ECO:0000259" key="13">
    <source>
        <dbReference type="PROSITE" id="PS50990"/>
    </source>
</evidence>
<feature type="transmembrane region" description="Helical" evidence="10">
    <location>
        <begin position="320"/>
        <end position="348"/>
    </location>
</feature>
<evidence type="ECO:0000259" key="12">
    <source>
        <dbReference type="PROSITE" id="PS50929"/>
    </source>
</evidence>
<dbReference type="InterPro" id="IPR011527">
    <property type="entry name" value="ABC1_TM_dom"/>
</dbReference>
<feature type="transmembrane region" description="Helical" evidence="10">
    <location>
        <begin position="256"/>
        <end position="274"/>
    </location>
</feature>
<keyword evidence="6" id="KW-0378">Hydrolase</keyword>
<evidence type="ECO:0000256" key="7">
    <source>
        <dbReference type="ARBA" id="ARBA00022840"/>
    </source>
</evidence>
<dbReference type="InterPro" id="IPR027417">
    <property type="entry name" value="P-loop_NTPase"/>
</dbReference>
<dbReference type="PANTHER" id="PTHR43394">
    <property type="entry name" value="ATP-DEPENDENT PERMEASE MDL1, MITOCHONDRIAL"/>
    <property type="match status" value="1"/>
</dbReference>